<keyword evidence="1" id="KW-1133">Transmembrane helix</keyword>
<dbReference type="PANTHER" id="PTHR38646:SF1">
    <property type="entry name" value="DUF202 DOMAIN-CONTAINING PROTEIN"/>
    <property type="match status" value="1"/>
</dbReference>
<dbReference type="STRING" id="933852.A0A0C3AU91"/>
<evidence type="ECO:0000256" key="1">
    <source>
        <dbReference type="SAM" id="Phobius"/>
    </source>
</evidence>
<reference evidence="2 3" key="1">
    <citation type="submission" date="2014-04" db="EMBL/GenBank/DDBJ databases">
        <authorList>
            <consortium name="DOE Joint Genome Institute"/>
            <person name="Kuo A."/>
            <person name="Zuccaro A."/>
            <person name="Kohler A."/>
            <person name="Nagy L.G."/>
            <person name="Floudas D."/>
            <person name="Copeland A."/>
            <person name="Barry K.W."/>
            <person name="Cichocki N."/>
            <person name="Veneault-Fourrey C."/>
            <person name="LaButti K."/>
            <person name="Lindquist E.A."/>
            <person name="Lipzen A."/>
            <person name="Lundell T."/>
            <person name="Morin E."/>
            <person name="Murat C."/>
            <person name="Sun H."/>
            <person name="Tunlid A."/>
            <person name="Henrissat B."/>
            <person name="Grigoriev I.V."/>
            <person name="Hibbett D.S."/>
            <person name="Martin F."/>
            <person name="Nordberg H.P."/>
            <person name="Cantor M.N."/>
            <person name="Hua S.X."/>
        </authorList>
    </citation>
    <scope>NUCLEOTIDE SEQUENCE [LARGE SCALE GENOMIC DNA]</scope>
    <source>
        <strain evidence="2 3">MAFF 305830</strain>
    </source>
</reference>
<dbReference type="HOGENOM" id="CLU_107661_1_0_1"/>
<dbReference type="EMBL" id="KN824335">
    <property type="protein sequence ID" value="KIM23584.1"/>
    <property type="molecule type" value="Genomic_DNA"/>
</dbReference>
<keyword evidence="1" id="KW-0472">Membrane</keyword>
<keyword evidence="1" id="KW-0812">Transmembrane</keyword>
<gene>
    <name evidence="2" type="ORF">M408DRAFT_319869</name>
</gene>
<sequence>MSLARLRNISLTSNGSNTYRGRRRDSYAPLDRAELVELRARMRTFDQAYIRTALMNLGYSVVIIKLFDNRFHRIGLLFAVLGAVLYICALLRRKHSNLDFADDVVPDSARTPISPVGTNSSGRRIFGRPFRTAGNVVVLVSLLVASMHIALFGLLWEL</sequence>
<feature type="transmembrane region" description="Helical" evidence="1">
    <location>
        <begin position="48"/>
        <end position="67"/>
    </location>
</feature>
<accession>A0A0C3AU91</accession>
<feature type="transmembrane region" description="Helical" evidence="1">
    <location>
        <begin position="133"/>
        <end position="156"/>
    </location>
</feature>
<dbReference type="AlphaFoldDB" id="A0A0C3AU91"/>
<dbReference type="PANTHER" id="PTHR38646">
    <property type="entry name" value="YALI0F00814P"/>
    <property type="match status" value="1"/>
</dbReference>
<protein>
    <recommendedName>
        <fullName evidence="4">DUF202 domain-containing protein</fullName>
    </recommendedName>
</protein>
<evidence type="ECO:0000313" key="3">
    <source>
        <dbReference type="Proteomes" id="UP000054097"/>
    </source>
</evidence>
<reference evidence="3" key="2">
    <citation type="submission" date="2015-01" db="EMBL/GenBank/DDBJ databases">
        <title>Evolutionary Origins and Diversification of the Mycorrhizal Mutualists.</title>
        <authorList>
            <consortium name="DOE Joint Genome Institute"/>
            <consortium name="Mycorrhizal Genomics Consortium"/>
            <person name="Kohler A."/>
            <person name="Kuo A."/>
            <person name="Nagy L.G."/>
            <person name="Floudas D."/>
            <person name="Copeland A."/>
            <person name="Barry K.W."/>
            <person name="Cichocki N."/>
            <person name="Veneault-Fourrey C."/>
            <person name="LaButti K."/>
            <person name="Lindquist E.A."/>
            <person name="Lipzen A."/>
            <person name="Lundell T."/>
            <person name="Morin E."/>
            <person name="Murat C."/>
            <person name="Riley R."/>
            <person name="Ohm R."/>
            <person name="Sun H."/>
            <person name="Tunlid A."/>
            <person name="Henrissat B."/>
            <person name="Grigoriev I.V."/>
            <person name="Hibbett D.S."/>
            <person name="Martin F."/>
        </authorList>
    </citation>
    <scope>NUCLEOTIDE SEQUENCE [LARGE SCALE GENOMIC DNA]</scope>
    <source>
        <strain evidence="3">MAFF 305830</strain>
    </source>
</reference>
<keyword evidence="3" id="KW-1185">Reference proteome</keyword>
<evidence type="ECO:0008006" key="4">
    <source>
        <dbReference type="Google" id="ProtNLM"/>
    </source>
</evidence>
<dbReference type="Proteomes" id="UP000054097">
    <property type="component" value="Unassembled WGS sequence"/>
</dbReference>
<name>A0A0C3AU91_SERVB</name>
<proteinExistence type="predicted"/>
<evidence type="ECO:0000313" key="2">
    <source>
        <dbReference type="EMBL" id="KIM23584.1"/>
    </source>
</evidence>
<dbReference type="OrthoDB" id="2555434at2759"/>
<feature type="transmembrane region" description="Helical" evidence="1">
    <location>
        <begin position="73"/>
        <end position="91"/>
    </location>
</feature>
<organism evidence="2 3">
    <name type="scientific">Serendipita vermifera MAFF 305830</name>
    <dbReference type="NCBI Taxonomy" id="933852"/>
    <lineage>
        <taxon>Eukaryota</taxon>
        <taxon>Fungi</taxon>
        <taxon>Dikarya</taxon>
        <taxon>Basidiomycota</taxon>
        <taxon>Agaricomycotina</taxon>
        <taxon>Agaricomycetes</taxon>
        <taxon>Sebacinales</taxon>
        <taxon>Serendipitaceae</taxon>
        <taxon>Serendipita</taxon>
    </lineage>
</organism>